<evidence type="ECO:0000313" key="14">
    <source>
        <dbReference type="EMBL" id="CAB4322577.1"/>
    </source>
</evidence>
<dbReference type="CDD" id="cd05230">
    <property type="entry name" value="UGD_SDR_e"/>
    <property type="match status" value="1"/>
</dbReference>
<evidence type="ECO:0000256" key="4">
    <source>
        <dbReference type="ARBA" id="ARBA00022793"/>
    </source>
</evidence>
<evidence type="ECO:0000256" key="1">
    <source>
        <dbReference type="ARBA" id="ARBA00001911"/>
    </source>
</evidence>
<comment type="cofactor">
    <cofactor evidence="1">
        <name>NAD(+)</name>
        <dbReference type="ChEBI" id="CHEBI:57540"/>
    </cofactor>
</comment>
<gene>
    <name evidence="14" type="ORF">UFOPK1392_00312</name>
    <name evidence="15" type="ORF">UFOPK3733_00127</name>
</gene>
<reference evidence="15" key="1">
    <citation type="submission" date="2020-05" db="EMBL/GenBank/DDBJ databases">
        <authorList>
            <person name="Chiriac C."/>
            <person name="Salcher M."/>
            <person name="Ghai R."/>
            <person name="Kavagutti S V."/>
        </authorList>
    </citation>
    <scope>NUCLEOTIDE SEQUENCE</scope>
</reference>
<evidence type="ECO:0000256" key="9">
    <source>
        <dbReference type="ARBA" id="ARBA00023136"/>
    </source>
</evidence>
<proteinExistence type="predicted"/>
<dbReference type="PANTHER" id="PTHR43078">
    <property type="entry name" value="UDP-GLUCURONIC ACID DECARBOXYLASE-RELATED"/>
    <property type="match status" value="1"/>
</dbReference>
<dbReference type="EMBL" id="CAEMXZ010000008">
    <property type="protein sequence ID" value="CAB4322577.1"/>
    <property type="molecule type" value="Genomic_DNA"/>
</dbReference>
<dbReference type="GO" id="GO:0048040">
    <property type="term" value="F:UDP-glucuronate decarboxylase activity"/>
    <property type="evidence" value="ECO:0007669"/>
    <property type="project" value="TreeGrafter"/>
</dbReference>
<dbReference type="GO" id="GO:0033320">
    <property type="term" value="P:UDP-D-xylose biosynthetic process"/>
    <property type="evidence" value="ECO:0007669"/>
    <property type="project" value="UniProtKB-UniPathway"/>
</dbReference>
<keyword evidence="8" id="KW-0333">Golgi apparatus</keyword>
<dbReference type="SUPFAM" id="SSF51735">
    <property type="entry name" value="NAD(P)-binding Rossmann-fold domains"/>
    <property type="match status" value="1"/>
</dbReference>
<dbReference type="PANTHER" id="PTHR43078:SF6">
    <property type="entry name" value="UDP-GLUCURONIC ACID DECARBOXYLASE 1"/>
    <property type="match status" value="1"/>
</dbReference>
<evidence type="ECO:0000256" key="2">
    <source>
        <dbReference type="ARBA" id="ARBA00004323"/>
    </source>
</evidence>
<accession>A0A6J7HPS5</accession>
<dbReference type="GO" id="GO:0070403">
    <property type="term" value="F:NAD+ binding"/>
    <property type="evidence" value="ECO:0007669"/>
    <property type="project" value="InterPro"/>
</dbReference>
<feature type="domain" description="NAD-dependent epimerase/dehydratase" evidence="13">
    <location>
        <begin position="4"/>
        <end position="242"/>
    </location>
</feature>
<keyword evidence="5" id="KW-0735">Signal-anchor</keyword>
<keyword evidence="9" id="KW-0472">Membrane</keyword>
<evidence type="ECO:0000256" key="6">
    <source>
        <dbReference type="ARBA" id="ARBA00022989"/>
    </source>
</evidence>
<comment type="subcellular location">
    <subcellularLocation>
        <location evidence="2">Golgi apparatus membrane</location>
        <topology evidence="2">Single-pass type II membrane protein</topology>
    </subcellularLocation>
    <subcellularLocation>
        <location evidence="12">Golgi apparatus</location>
        <location evidence="12">Golgi stack membrane</location>
    </subcellularLocation>
</comment>
<evidence type="ECO:0000256" key="7">
    <source>
        <dbReference type="ARBA" id="ARBA00023027"/>
    </source>
</evidence>
<dbReference type="InterPro" id="IPR036291">
    <property type="entry name" value="NAD(P)-bd_dom_sf"/>
</dbReference>
<protein>
    <submittedName>
        <fullName evidence="15">Unannotated protein</fullName>
    </submittedName>
</protein>
<keyword evidence="7" id="KW-0520">NAD</keyword>
<evidence type="ECO:0000256" key="3">
    <source>
        <dbReference type="ARBA" id="ARBA00022692"/>
    </source>
</evidence>
<name>A0A6J7HPS5_9ZZZZ</name>
<dbReference type="GO" id="GO:0042732">
    <property type="term" value="P:D-xylose metabolic process"/>
    <property type="evidence" value="ECO:0007669"/>
    <property type="project" value="InterPro"/>
</dbReference>
<dbReference type="InterPro" id="IPR044516">
    <property type="entry name" value="UXS-like"/>
</dbReference>
<evidence type="ECO:0000256" key="12">
    <source>
        <dbReference type="ARBA" id="ARBA00037859"/>
    </source>
</evidence>
<dbReference type="InterPro" id="IPR001509">
    <property type="entry name" value="Epimerase_deHydtase"/>
</dbReference>
<dbReference type="AlphaFoldDB" id="A0A6J7HPS5"/>
<organism evidence="15">
    <name type="scientific">freshwater metagenome</name>
    <dbReference type="NCBI Taxonomy" id="449393"/>
    <lineage>
        <taxon>unclassified sequences</taxon>
        <taxon>metagenomes</taxon>
        <taxon>ecological metagenomes</taxon>
    </lineage>
</organism>
<keyword evidence="11" id="KW-0456">Lyase</keyword>
<dbReference type="Pfam" id="PF01370">
    <property type="entry name" value="Epimerase"/>
    <property type="match status" value="1"/>
</dbReference>
<evidence type="ECO:0000313" key="15">
    <source>
        <dbReference type="EMBL" id="CAB4921994.1"/>
    </source>
</evidence>
<keyword evidence="4" id="KW-0210">Decarboxylase</keyword>
<evidence type="ECO:0000256" key="11">
    <source>
        <dbReference type="ARBA" id="ARBA00023239"/>
    </source>
</evidence>
<keyword evidence="10" id="KW-0325">Glycoprotein</keyword>
<keyword evidence="3" id="KW-0812">Transmembrane</keyword>
<dbReference type="EMBL" id="CAFBNC010000003">
    <property type="protein sequence ID" value="CAB4921994.1"/>
    <property type="molecule type" value="Genomic_DNA"/>
</dbReference>
<evidence type="ECO:0000259" key="13">
    <source>
        <dbReference type="Pfam" id="PF01370"/>
    </source>
</evidence>
<evidence type="ECO:0000256" key="8">
    <source>
        <dbReference type="ARBA" id="ARBA00023034"/>
    </source>
</evidence>
<dbReference type="GO" id="GO:0000139">
    <property type="term" value="C:Golgi membrane"/>
    <property type="evidence" value="ECO:0007669"/>
    <property type="project" value="UniProtKB-SubCell"/>
</dbReference>
<dbReference type="UniPathway" id="UPA00796">
    <property type="reaction ID" value="UER00771"/>
</dbReference>
<dbReference type="FunFam" id="3.40.50.720:FF:000065">
    <property type="entry name" value="UDP-glucuronic acid decarboxylase 1"/>
    <property type="match status" value="1"/>
</dbReference>
<sequence>MATILIAGGAGFLGRAMATQLLHRGDLVVCVDNFVTSERGELSELLDNSMFTLIEQDICVPIEQNEAIDAVVDLASPASPIDYLRLPIETLRVGSVGVLNLLDLARTQNARFLLSSTSEVYGDPLEHPQVESYWGNVNPIGPRSVYDESKRFAEAATMANRRTFGVDTRIARIFNTYGPGMRPNDGRVVSTFIRQALLGEDLTIFGDGSQTRSFCYVDDLVRGLIALLDADPSVVAEPINIGNPGEFTVAELAALVLGLIDTPSKVVHLDLPENDPTRRRPDITRAQELLGWSPTVPLADGVARTIEHMAATLL</sequence>
<evidence type="ECO:0000256" key="10">
    <source>
        <dbReference type="ARBA" id="ARBA00023180"/>
    </source>
</evidence>
<keyword evidence="6" id="KW-1133">Transmembrane helix</keyword>
<dbReference type="Gene3D" id="3.40.50.720">
    <property type="entry name" value="NAD(P)-binding Rossmann-like Domain"/>
    <property type="match status" value="1"/>
</dbReference>
<dbReference type="GO" id="GO:0032580">
    <property type="term" value="C:Golgi cisterna membrane"/>
    <property type="evidence" value="ECO:0007669"/>
    <property type="project" value="UniProtKB-SubCell"/>
</dbReference>
<evidence type="ECO:0000256" key="5">
    <source>
        <dbReference type="ARBA" id="ARBA00022968"/>
    </source>
</evidence>